<dbReference type="GO" id="GO:0016477">
    <property type="term" value="P:cell migration"/>
    <property type="evidence" value="ECO:0007669"/>
    <property type="project" value="TreeGrafter"/>
</dbReference>
<dbReference type="GO" id="GO:0031267">
    <property type="term" value="F:small GTPase binding"/>
    <property type="evidence" value="ECO:0007669"/>
    <property type="project" value="TreeGrafter"/>
</dbReference>
<dbReference type="Pfam" id="PF20421">
    <property type="entry name" value="DHR-2_Lobe_C"/>
    <property type="match status" value="1"/>
</dbReference>
<feature type="domain" description="DOCKER" evidence="8">
    <location>
        <begin position="1020"/>
        <end position="1421"/>
    </location>
</feature>
<evidence type="ECO:0000256" key="5">
    <source>
        <dbReference type="PROSITE-ProRule" id="PRU00983"/>
    </source>
</evidence>
<dbReference type="Pfam" id="PF16172">
    <property type="entry name" value="DOCK_N"/>
    <property type="match status" value="2"/>
</dbReference>
<organism evidence="9">
    <name type="scientific">Equus asinus asinus</name>
    <dbReference type="NCBI Taxonomy" id="83772"/>
    <lineage>
        <taxon>Eukaryota</taxon>
        <taxon>Metazoa</taxon>
        <taxon>Chordata</taxon>
        <taxon>Craniata</taxon>
        <taxon>Vertebrata</taxon>
        <taxon>Euteleostomi</taxon>
        <taxon>Mammalia</taxon>
        <taxon>Eutheria</taxon>
        <taxon>Laurasiatheria</taxon>
        <taxon>Perissodactyla</taxon>
        <taxon>Equidae</taxon>
        <taxon>Equus</taxon>
    </lineage>
</organism>
<dbReference type="InterPro" id="IPR027007">
    <property type="entry name" value="C2_DOCK-type_domain"/>
</dbReference>
<dbReference type="Pfam" id="PF20422">
    <property type="entry name" value="DHR-2_Lobe_B"/>
    <property type="match status" value="1"/>
</dbReference>
<dbReference type="GO" id="GO:0005886">
    <property type="term" value="C:plasma membrane"/>
    <property type="evidence" value="ECO:0007669"/>
    <property type="project" value="TreeGrafter"/>
</dbReference>
<dbReference type="PROSITE" id="PS51650">
    <property type="entry name" value="C2_DOCK"/>
    <property type="match status" value="1"/>
</dbReference>
<evidence type="ECO:0000256" key="2">
    <source>
        <dbReference type="ARBA" id="ARBA00022490"/>
    </source>
</evidence>
<gene>
    <name evidence="9" type="primary">DOCK5</name>
</gene>
<dbReference type="InterPro" id="IPR056372">
    <property type="entry name" value="TPR_DOCK"/>
</dbReference>
<dbReference type="Gene3D" id="2.60.40.150">
    <property type="entry name" value="C2 domain"/>
    <property type="match status" value="1"/>
</dbReference>
<reference evidence="9" key="1">
    <citation type="submission" date="2023-03" db="UniProtKB">
        <authorList>
            <consortium name="Ensembl"/>
        </authorList>
    </citation>
    <scope>IDENTIFICATION</scope>
</reference>
<dbReference type="InterPro" id="IPR026791">
    <property type="entry name" value="DOCK"/>
</dbReference>
<evidence type="ECO:0000259" key="7">
    <source>
        <dbReference type="PROSITE" id="PS51650"/>
    </source>
</evidence>
<dbReference type="GO" id="GO:0005085">
    <property type="term" value="F:guanyl-nucleotide exchange factor activity"/>
    <property type="evidence" value="ECO:0007669"/>
    <property type="project" value="UniProtKB-KW"/>
</dbReference>
<comment type="subcellular location">
    <subcellularLocation>
        <location evidence="1">Cytoplasm</location>
    </subcellularLocation>
</comment>
<evidence type="ECO:0000256" key="3">
    <source>
        <dbReference type="ARBA" id="ARBA00022553"/>
    </source>
</evidence>
<dbReference type="InterPro" id="IPR032376">
    <property type="entry name" value="DOCK_N"/>
</dbReference>
<dbReference type="Pfam" id="PF14429">
    <property type="entry name" value="DOCK-C2"/>
    <property type="match status" value="1"/>
</dbReference>
<dbReference type="Ensembl" id="ENSEAST00005024861.1">
    <property type="protein sequence ID" value="ENSEASP00005022911.1"/>
    <property type="gene ID" value="ENSEASG00005015240.1"/>
</dbReference>
<dbReference type="InterPro" id="IPR035892">
    <property type="entry name" value="C2_domain_sf"/>
</dbReference>
<dbReference type="InterPro" id="IPR043162">
    <property type="entry name" value="DOCK_C_lobe_C"/>
</dbReference>
<dbReference type="Gene3D" id="1.20.1270.350">
    <property type="entry name" value="Dedicator of cytokinesis N-terminal subdomain"/>
    <property type="match status" value="1"/>
</dbReference>
<protein>
    <submittedName>
        <fullName evidence="9">Dedicator of cytokinesis 5</fullName>
    </submittedName>
</protein>
<feature type="region of interest" description="Disordered" evidence="6">
    <location>
        <begin position="1505"/>
        <end position="1525"/>
    </location>
</feature>
<dbReference type="InterPro" id="IPR042455">
    <property type="entry name" value="DOCK_N_sub1"/>
</dbReference>
<dbReference type="PANTHER" id="PTHR45653">
    <property type="entry name" value="DEDICATOR OF CYTOKINESIS"/>
    <property type="match status" value="1"/>
</dbReference>
<dbReference type="Pfam" id="PF23554">
    <property type="entry name" value="TPR_DOCK"/>
    <property type="match status" value="3"/>
</dbReference>
<accession>A0A8C4M8S9</accession>
<dbReference type="FunFam" id="2.60.40.150:FF:000044">
    <property type="entry name" value="dedicator of cytokinesis protein 1"/>
    <property type="match status" value="1"/>
</dbReference>
<dbReference type="Gene3D" id="1.20.58.740">
    <property type="match status" value="1"/>
</dbReference>
<evidence type="ECO:0000256" key="1">
    <source>
        <dbReference type="ARBA" id="ARBA00004496"/>
    </source>
</evidence>
<dbReference type="InterPro" id="IPR027357">
    <property type="entry name" value="DOCKER_dom"/>
</dbReference>
<dbReference type="FunFam" id="1.20.58.740:FF:000004">
    <property type="entry name" value="Dedicator of cytokinesis protein 1"/>
    <property type="match status" value="1"/>
</dbReference>
<sequence>MGIFPETYIHLKEATVEDRGQHETVIPGELPLVQELTSTLREWVVIWHKLYNSKVTLFRQLQKMTYSLIEWRSQILSGTLPKDELAELKKKVTAKIDHGNRMLGLDLVVRDDNGNILDPDETSTVALFKAHEMASKRIEEKIQEEKNLDLRGQSIFSSVHTYGLYVNFKNFVCNIGEDAELFMALYDPDQSTFISENYLIRWGSNGMPKEIEKLNNLQAVFTDLSSTDLIRPRISLVCQIVRVGHMELKEGKKHTCGLRRPFGVAVMDVTDIVHGKFIFSFFKGLWVSLKLLPGDLTQVQKTFSHLVDRSTAIARKMGFPEIILPGDVRNDIYVTLIHGEFDKGKKKTPKNVEVTMSVYDEEGKLLEKAVHPGAGYEGVSEYKSVVYYQVKQPCWYETVKVSIAIEEVTRCHIRFTFRHRSSQESRDKSERAFGVAFVKLMNPDGTTLQDGRHDLVVYKGDNKKMEDAKFYLTLPGTKVEMEEKELQASKNLANFTPTKDSTKDSFQIATLICSTKLTQNVDLLGLLNWRSNSQNIKHNLKKLMEVDGGEIVKFLQDTLDALFNIMMEMSDNETYDFLVFDALVFIISLIGDIKFQHFNPVLETYIYKHFSATLAYTVPLGNEDKNLCLLTFRKKILEVSCRNLSSPLHSGASVSSSLFKIQYSLFLLASSGTFCIYPAWQLNFPLVFFLQGAALKYLPSIINDVKLVFDPCMPFEPLECNMFPLWRVPASVIGWGKPKYTHPNLVLAVGGLRSPGFVFSFSFQGSFVACMIAILRQMDDSHYTHYISTFKTRQDIIVMSSSPRVFLRAINQFAEVLTSFFMDQASFELQLWNNYFHLAVAFLTHESLQLETFSQAKRSKIVKKYGDMRKEIGFRIRDMWYNLGPHKIKFIPSMVGPILEVTLTPEVELRKATIPIFFDMMQCEFNFSGNGNFHMFENELITKLDQEVEGGRGDEQYKVLLEKLLLEHCRKHKYLSGSGEVFALLVSSLLENLLDYRTIIMHDESKENRMSCTVNVLNFYKEKKREDIYIRYLYKLRDLHRDCENYTEAAYTLLLHAELLQVSGSGVSFQQAGSMTAFFSTRNPTFLFLKMWEKAIKLSKELAENYESKVFDYEGLGDLLKKRASFYENIVKAMRPQPEYFAVGYYGQGFPSFLRNKIFIYRGKEYERREDFSLRLLTQFPNAEKMTSTTPPGEEIRSSPKQYMQCFTVKPVMSLPPSYKDKPVPEQILNYYRANEVQQFRYSRPFRKGEKDPHNEFATMWIERTTYTTAYTFPGILKWFEVKQISTCPSSPVLSNAIETMELTNERISNCVQQHAWDRSLSVHPLSMLLSGIVDPAVMGGYSNYEKAFFTEKYLQEHPEDQEKIELLKRLIALQMPLLTEGIRIHGEKLTEQLKPLHDRLSSCFRDLKEKVEKLYGVITLVGSTGTNPSEWGASQDEWALATNEQGGCTSLCGLSSRPANHAGSCVLQPPNLTERKQSRTGSIVLPYIMSSTLRRLSVTSVASSVVSTSSNSSDNAPSRPGSDG</sequence>
<feature type="domain" description="C2 DOCK-type" evidence="7">
    <location>
        <begin position="329"/>
        <end position="513"/>
    </location>
</feature>
<dbReference type="Pfam" id="PF06920">
    <property type="entry name" value="DHR-2_Lobe_A"/>
    <property type="match status" value="1"/>
</dbReference>
<feature type="compositionally biased region" description="Low complexity" evidence="6">
    <location>
        <begin position="1505"/>
        <end position="1519"/>
    </location>
</feature>
<dbReference type="GO" id="GO:0007264">
    <property type="term" value="P:small GTPase-mediated signal transduction"/>
    <property type="evidence" value="ECO:0007669"/>
    <property type="project" value="InterPro"/>
</dbReference>
<evidence type="ECO:0000313" key="9">
    <source>
        <dbReference type="Ensembl" id="ENSEASP00005022911.1"/>
    </source>
</evidence>
<dbReference type="FunFam" id="1.20.1270.350:FF:000001">
    <property type="entry name" value="dedicator of cytokinesis protein 4"/>
    <property type="match status" value="1"/>
</dbReference>
<dbReference type="InterPro" id="IPR043161">
    <property type="entry name" value="DOCK_C_lobe_A"/>
</dbReference>
<comment type="similarity">
    <text evidence="5">Belongs to the DOCK family.</text>
</comment>
<dbReference type="InterPro" id="IPR046769">
    <property type="entry name" value="DOCKER_Lobe_A"/>
</dbReference>
<dbReference type="GO" id="GO:0007520">
    <property type="term" value="P:myoblast fusion"/>
    <property type="evidence" value="ECO:0007669"/>
    <property type="project" value="TreeGrafter"/>
</dbReference>
<dbReference type="Gene3D" id="1.25.40.410">
    <property type="match status" value="2"/>
</dbReference>
<dbReference type="InterPro" id="IPR046770">
    <property type="entry name" value="DOCKER_Lobe_B"/>
</dbReference>
<dbReference type="PANTHER" id="PTHR45653:SF3">
    <property type="entry name" value="DEDICATOR OF CYTOKINESIS PROTEIN 5"/>
    <property type="match status" value="1"/>
</dbReference>
<keyword evidence="4" id="KW-0344">Guanine-nucleotide releasing factor</keyword>
<keyword evidence="3" id="KW-0597">Phosphoprotein</keyword>
<evidence type="ECO:0000256" key="6">
    <source>
        <dbReference type="SAM" id="MobiDB-lite"/>
    </source>
</evidence>
<dbReference type="PROSITE" id="PS51651">
    <property type="entry name" value="DOCKER"/>
    <property type="match status" value="1"/>
</dbReference>
<keyword evidence="2" id="KW-0963">Cytoplasm</keyword>
<proteinExistence type="inferred from homology"/>
<dbReference type="InterPro" id="IPR046773">
    <property type="entry name" value="DOCKER_Lobe_C"/>
</dbReference>
<dbReference type="GO" id="GO:0005737">
    <property type="term" value="C:cytoplasm"/>
    <property type="evidence" value="ECO:0007669"/>
    <property type="project" value="UniProtKB-SubCell"/>
</dbReference>
<evidence type="ECO:0000259" key="8">
    <source>
        <dbReference type="PROSITE" id="PS51651"/>
    </source>
</evidence>
<evidence type="ECO:0000256" key="4">
    <source>
        <dbReference type="ARBA" id="ARBA00022658"/>
    </source>
</evidence>
<name>A0A8C4M8S9_EQUAS</name>